<organism evidence="1 2">
    <name type="scientific">Spirosoma oryzae</name>
    <dbReference type="NCBI Taxonomy" id="1469603"/>
    <lineage>
        <taxon>Bacteria</taxon>
        <taxon>Pseudomonadati</taxon>
        <taxon>Bacteroidota</taxon>
        <taxon>Cytophagia</taxon>
        <taxon>Cytophagales</taxon>
        <taxon>Cytophagaceae</taxon>
        <taxon>Spirosoma</taxon>
    </lineage>
</organism>
<gene>
    <name evidence="1" type="ORF">CLV58_109126</name>
</gene>
<dbReference type="AlphaFoldDB" id="A0A2T0SYD4"/>
<comment type="caution">
    <text evidence="1">The sequence shown here is derived from an EMBL/GenBank/DDBJ whole genome shotgun (WGS) entry which is preliminary data.</text>
</comment>
<name>A0A2T0SYD4_9BACT</name>
<evidence type="ECO:0000313" key="1">
    <source>
        <dbReference type="EMBL" id="PRY38399.1"/>
    </source>
</evidence>
<dbReference type="EMBL" id="PVTE01000009">
    <property type="protein sequence ID" value="PRY38399.1"/>
    <property type="molecule type" value="Genomic_DNA"/>
</dbReference>
<evidence type="ECO:0000313" key="2">
    <source>
        <dbReference type="Proteomes" id="UP000238375"/>
    </source>
</evidence>
<protein>
    <submittedName>
        <fullName evidence="1">Uncharacterized protein</fullName>
    </submittedName>
</protein>
<dbReference type="RefSeq" id="WP_106138130.1">
    <property type="nucleotide sequence ID" value="NZ_PVTE01000009.1"/>
</dbReference>
<reference evidence="1 2" key="1">
    <citation type="submission" date="2018-03" db="EMBL/GenBank/DDBJ databases">
        <title>Genomic Encyclopedia of Archaeal and Bacterial Type Strains, Phase II (KMG-II): from individual species to whole genera.</title>
        <authorList>
            <person name="Goeker M."/>
        </authorList>
    </citation>
    <scope>NUCLEOTIDE SEQUENCE [LARGE SCALE GENOMIC DNA]</scope>
    <source>
        <strain evidence="1 2">DSM 28354</strain>
    </source>
</reference>
<keyword evidence="2" id="KW-1185">Reference proteome</keyword>
<dbReference type="Proteomes" id="UP000238375">
    <property type="component" value="Unassembled WGS sequence"/>
</dbReference>
<proteinExistence type="predicted"/>
<accession>A0A2T0SYD4</accession>
<sequence length="116" mass="13388">MPPVDNQFTGLKPFVHALLDTAKLPELNYQCRIYLPIKSGSLIDDRFVKKDQYLLEETLTSDWGYVNGPANYRYQDSDTWFKSAEEAIRYGKAELIRLFDTKTPESTGSVIEYIDL</sequence>